<dbReference type="EMBL" id="CP063169">
    <property type="protein sequence ID" value="QOR72391.1"/>
    <property type="molecule type" value="Genomic_DNA"/>
</dbReference>
<dbReference type="InterPro" id="IPR003439">
    <property type="entry name" value="ABC_transporter-like_ATP-bd"/>
</dbReference>
<evidence type="ECO:0000256" key="4">
    <source>
        <dbReference type="ARBA" id="ARBA00022741"/>
    </source>
</evidence>
<evidence type="ECO:0000256" key="1">
    <source>
        <dbReference type="ARBA" id="ARBA00022448"/>
    </source>
</evidence>
<dbReference type="InterPro" id="IPR003593">
    <property type="entry name" value="AAA+_ATPase"/>
</dbReference>
<evidence type="ECO:0000256" key="10">
    <source>
        <dbReference type="SAM" id="MobiDB-lite"/>
    </source>
</evidence>
<keyword evidence="4" id="KW-0547">Nucleotide-binding</keyword>
<keyword evidence="7" id="KW-0406">Ion transport</keyword>
<organism evidence="12 13">
    <name type="scientific">Ruania alkalisoli</name>
    <dbReference type="NCBI Taxonomy" id="2779775"/>
    <lineage>
        <taxon>Bacteria</taxon>
        <taxon>Bacillati</taxon>
        <taxon>Actinomycetota</taxon>
        <taxon>Actinomycetes</taxon>
        <taxon>Micrococcales</taxon>
        <taxon>Ruaniaceae</taxon>
        <taxon>Ruania</taxon>
    </lineage>
</organism>
<dbReference type="Pfam" id="PF00005">
    <property type="entry name" value="ABC_tran"/>
    <property type="match status" value="1"/>
</dbReference>
<dbReference type="GO" id="GO:0005524">
    <property type="term" value="F:ATP binding"/>
    <property type="evidence" value="ECO:0007669"/>
    <property type="project" value="UniProtKB-KW"/>
</dbReference>
<evidence type="ECO:0000256" key="7">
    <source>
        <dbReference type="ARBA" id="ARBA00023065"/>
    </source>
</evidence>
<proteinExistence type="predicted"/>
<gene>
    <name evidence="12" type="ORF">IM660_09300</name>
</gene>
<reference evidence="12 13" key="1">
    <citation type="submission" date="2020-10" db="EMBL/GenBank/DDBJ databases">
        <title>Haloactinobacterium sp. RN3S43, a bacterium isolated from saline soil.</title>
        <authorList>
            <person name="Sun J.-Q."/>
        </authorList>
    </citation>
    <scope>NUCLEOTIDE SEQUENCE [LARGE SCALE GENOMIC DNA]</scope>
    <source>
        <strain evidence="12 13">RN3S43</strain>
    </source>
</reference>
<evidence type="ECO:0000256" key="5">
    <source>
        <dbReference type="ARBA" id="ARBA00022840"/>
    </source>
</evidence>
<dbReference type="GO" id="GO:0015418">
    <property type="term" value="F:ABC-type quaternary ammonium compound transporting activity"/>
    <property type="evidence" value="ECO:0007669"/>
    <property type="project" value="UniProtKB-EC"/>
</dbReference>
<evidence type="ECO:0000256" key="6">
    <source>
        <dbReference type="ARBA" id="ARBA00023004"/>
    </source>
</evidence>
<dbReference type="AlphaFoldDB" id="A0A7M1SXZ7"/>
<dbReference type="FunFam" id="3.40.50.300:FF:000425">
    <property type="entry name" value="Probable ABC transporter, ATP-binding subunit"/>
    <property type="match status" value="1"/>
</dbReference>
<evidence type="ECO:0000256" key="8">
    <source>
        <dbReference type="ARBA" id="ARBA00023136"/>
    </source>
</evidence>
<dbReference type="GO" id="GO:0015408">
    <property type="term" value="F:ABC-type ferric iron transporter activity"/>
    <property type="evidence" value="ECO:0007669"/>
    <property type="project" value="InterPro"/>
</dbReference>
<dbReference type="PANTHER" id="PTHR42781">
    <property type="entry name" value="SPERMIDINE/PUTRESCINE IMPORT ATP-BINDING PROTEIN POTA"/>
    <property type="match status" value="1"/>
</dbReference>
<dbReference type="PROSITE" id="PS50893">
    <property type="entry name" value="ABC_TRANSPORTER_2"/>
    <property type="match status" value="1"/>
</dbReference>
<dbReference type="PANTHER" id="PTHR42781:SF4">
    <property type="entry name" value="SPERMIDINE_PUTRESCINE IMPORT ATP-BINDING PROTEIN POTA"/>
    <property type="match status" value="1"/>
</dbReference>
<name>A0A7M1SXZ7_9MICO</name>
<evidence type="ECO:0000256" key="9">
    <source>
        <dbReference type="ARBA" id="ARBA00066388"/>
    </source>
</evidence>
<feature type="region of interest" description="Disordered" evidence="10">
    <location>
        <begin position="392"/>
        <end position="417"/>
    </location>
</feature>
<keyword evidence="2" id="KW-1003">Cell membrane</keyword>
<dbReference type="EC" id="7.6.2.9" evidence="9"/>
<keyword evidence="3" id="KW-0410">Iron transport</keyword>
<dbReference type="RefSeq" id="WP_193499029.1">
    <property type="nucleotide sequence ID" value="NZ_CP063169.1"/>
</dbReference>
<protein>
    <recommendedName>
        <fullName evidence="9">ABC-type quaternary amine transporter</fullName>
        <ecNumber evidence="9">7.6.2.9</ecNumber>
    </recommendedName>
</protein>
<keyword evidence="5 12" id="KW-0067">ATP-binding</keyword>
<dbReference type="CDD" id="cd03259">
    <property type="entry name" value="ABC_Carb_Solutes_like"/>
    <property type="match status" value="1"/>
</dbReference>
<keyword evidence="6" id="KW-0408">Iron</keyword>
<evidence type="ECO:0000256" key="2">
    <source>
        <dbReference type="ARBA" id="ARBA00022475"/>
    </source>
</evidence>
<dbReference type="InterPro" id="IPR050093">
    <property type="entry name" value="ABC_SmlMolc_Importer"/>
</dbReference>
<keyword evidence="1" id="KW-0813">Transport</keyword>
<keyword evidence="13" id="KW-1185">Reference proteome</keyword>
<dbReference type="InterPro" id="IPR017871">
    <property type="entry name" value="ABC_transporter-like_CS"/>
</dbReference>
<dbReference type="InterPro" id="IPR015853">
    <property type="entry name" value="ABC_transpr_FbpC"/>
</dbReference>
<evidence type="ECO:0000313" key="12">
    <source>
        <dbReference type="EMBL" id="QOR72391.1"/>
    </source>
</evidence>
<dbReference type="InterPro" id="IPR027417">
    <property type="entry name" value="P-loop_NTPase"/>
</dbReference>
<dbReference type="GO" id="GO:0016887">
    <property type="term" value="F:ATP hydrolysis activity"/>
    <property type="evidence" value="ECO:0007669"/>
    <property type="project" value="InterPro"/>
</dbReference>
<sequence>MTTFSEPTTALTAPGVSLEITSVSKEYERGRRAIDDLSVTIEAGETLCVLGPSGCGKSTLLRLVAGLESPDAGEIRVGDRLLSRPGLLVPPDRRGINMVFQDYALWPHMPVRDIIGYGLRYGAHRVNSAERAARVEELMRFLQLDGLADRRPAEISGGQQQRVAIARALATSPELLLFDEPLSNLDVQLRAAMREELATLLASLGTTTIYVTHDVSEALALADRILVLHQGRIVQLDSPQGLFTRPRSTWVASLAGFSSTLTPDAAYRDVPETARAVIGSFSLHGRDCGGDASAHDGTAAPTVHVHADAIRVVSAHESGPNIVSGLVQSSVFEGSAYRTRLSVAHSPGEHAVGGSLVFPSEHRLDRDQPVHVRIDPAGVLIFGAQDRLAEPALRGSSREREEGSPAWSGWDRDAVHR</sequence>
<feature type="domain" description="ABC transporter" evidence="11">
    <location>
        <begin position="18"/>
        <end position="255"/>
    </location>
</feature>
<accession>A0A7M1SXZ7</accession>
<evidence type="ECO:0000256" key="3">
    <source>
        <dbReference type="ARBA" id="ARBA00022496"/>
    </source>
</evidence>
<evidence type="ECO:0000313" key="13">
    <source>
        <dbReference type="Proteomes" id="UP000593758"/>
    </source>
</evidence>
<dbReference type="SUPFAM" id="SSF52540">
    <property type="entry name" value="P-loop containing nucleoside triphosphate hydrolases"/>
    <property type="match status" value="1"/>
</dbReference>
<dbReference type="PROSITE" id="PS00211">
    <property type="entry name" value="ABC_TRANSPORTER_1"/>
    <property type="match status" value="1"/>
</dbReference>
<dbReference type="GO" id="GO:0016020">
    <property type="term" value="C:membrane"/>
    <property type="evidence" value="ECO:0007669"/>
    <property type="project" value="InterPro"/>
</dbReference>
<dbReference type="SMART" id="SM00382">
    <property type="entry name" value="AAA"/>
    <property type="match status" value="1"/>
</dbReference>
<evidence type="ECO:0000259" key="11">
    <source>
        <dbReference type="PROSITE" id="PS50893"/>
    </source>
</evidence>
<keyword evidence="8" id="KW-0472">Membrane</keyword>
<dbReference type="KEGG" id="halt:IM660_09300"/>
<dbReference type="Proteomes" id="UP000593758">
    <property type="component" value="Chromosome"/>
</dbReference>
<dbReference type="Gene3D" id="3.40.50.300">
    <property type="entry name" value="P-loop containing nucleotide triphosphate hydrolases"/>
    <property type="match status" value="1"/>
</dbReference>